<evidence type="ECO:0000256" key="1">
    <source>
        <dbReference type="ARBA" id="ARBA00004496"/>
    </source>
</evidence>
<sequence length="230" mass="26897">MITVFIIEDDPMVRDINRKFVERIEGFKVIGSVGDIGEAKEYLKDNVPNLVLMDVFLPSGLGVDLLKWMRKKEVESDVIFITAEKNKTSINEAFRYGAVDYLVKPFTFNRLKEAFLKYKERFVLFNIDGEIKQKSIDEHILQIKTNEKNDRRSTSLTKGLNENTYNQIWDYIKNNNGIKLTADQVADEVGVARVTARRYLEFMFKENKLEINQEYGKIGRPTNYYKIKEK</sequence>
<protein>
    <recommendedName>
        <fullName evidence="10">Transcriptional regulatory protein</fullName>
    </recommendedName>
</protein>
<dbReference type="PROSITE" id="PS50110">
    <property type="entry name" value="RESPONSE_REGULATORY"/>
    <property type="match status" value="1"/>
</dbReference>
<evidence type="ECO:0000256" key="10">
    <source>
        <dbReference type="PIRNR" id="PIRNR006171"/>
    </source>
</evidence>
<gene>
    <name evidence="13" type="ORF">SAMN05443638_11050</name>
</gene>
<dbReference type="Proteomes" id="UP000184035">
    <property type="component" value="Unassembled WGS sequence"/>
</dbReference>
<evidence type="ECO:0000256" key="4">
    <source>
        <dbReference type="ARBA" id="ARBA00023012"/>
    </source>
</evidence>
<evidence type="ECO:0000256" key="9">
    <source>
        <dbReference type="ARBA" id="ARBA00024867"/>
    </source>
</evidence>
<dbReference type="Pfam" id="PF00072">
    <property type="entry name" value="Response_reg"/>
    <property type="match status" value="1"/>
</dbReference>
<evidence type="ECO:0000313" key="14">
    <source>
        <dbReference type="Proteomes" id="UP000184035"/>
    </source>
</evidence>
<dbReference type="GO" id="GO:0003677">
    <property type="term" value="F:DNA binding"/>
    <property type="evidence" value="ECO:0007669"/>
    <property type="project" value="UniProtKB-KW"/>
</dbReference>
<evidence type="ECO:0000256" key="8">
    <source>
        <dbReference type="ARBA" id="ARBA00023163"/>
    </source>
</evidence>
<keyword evidence="14" id="KW-1185">Reference proteome</keyword>
<dbReference type="InterPro" id="IPR024187">
    <property type="entry name" value="Sig_transdc_resp-reg_cit/mal"/>
</dbReference>
<keyword evidence="7 10" id="KW-0010">Activator</keyword>
<comment type="function">
    <text evidence="9">May play the central regulatory role in sporulation. It may be an element of the effector pathway responsible for the activation of sporulation genes in response to nutritional stress. Spo0A may act in concert with spo0H (a sigma factor) to control the expression of some genes that are critical to the sporulation process.</text>
</comment>
<dbReference type="PIRSF" id="PIRSF006171">
    <property type="entry name" value="RR_citrat_malat"/>
    <property type="match status" value="1"/>
</dbReference>
<accession>A0A1M4W429</accession>
<comment type="subcellular location">
    <subcellularLocation>
        <location evidence="1 10">Cytoplasm</location>
    </subcellularLocation>
</comment>
<dbReference type="GO" id="GO:0005737">
    <property type="term" value="C:cytoplasm"/>
    <property type="evidence" value="ECO:0007669"/>
    <property type="project" value="UniProtKB-SubCell"/>
</dbReference>
<feature type="domain" description="Response regulatory" evidence="12">
    <location>
        <begin position="3"/>
        <end position="119"/>
    </location>
</feature>
<dbReference type="InterPro" id="IPR011006">
    <property type="entry name" value="CheY-like_superfamily"/>
</dbReference>
<evidence type="ECO:0000313" key="13">
    <source>
        <dbReference type="EMBL" id="SHE75969.1"/>
    </source>
</evidence>
<dbReference type="EMBL" id="FQVM01000010">
    <property type="protein sequence ID" value="SHE75969.1"/>
    <property type="molecule type" value="Genomic_DNA"/>
</dbReference>
<dbReference type="PANTHER" id="PTHR45526:SF1">
    <property type="entry name" value="TRANSCRIPTIONAL REGULATORY PROTEIN DCUR-RELATED"/>
    <property type="match status" value="1"/>
</dbReference>
<feature type="modified residue" description="4-aspartylphosphate" evidence="11">
    <location>
        <position position="54"/>
    </location>
</feature>
<dbReference type="Gene3D" id="3.40.50.2300">
    <property type="match status" value="1"/>
</dbReference>
<keyword evidence="3 11" id="KW-0597">Phosphoprotein</keyword>
<dbReference type="InterPro" id="IPR048714">
    <property type="entry name" value="DpiA-like_HTH"/>
</dbReference>
<dbReference type="CDD" id="cd19925">
    <property type="entry name" value="REC_citrate_TCS"/>
    <property type="match status" value="1"/>
</dbReference>
<dbReference type="RefSeq" id="WP_072895293.1">
    <property type="nucleotide sequence ID" value="NZ_FQVM01000010.1"/>
</dbReference>
<proteinExistence type="predicted"/>
<dbReference type="SMART" id="SM00448">
    <property type="entry name" value="REC"/>
    <property type="match status" value="1"/>
</dbReference>
<dbReference type="Gene3D" id="1.10.10.10">
    <property type="entry name" value="Winged helix-like DNA-binding domain superfamily/Winged helix DNA-binding domain"/>
    <property type="match status" value="1"/>
</dbReference>
<keyword evidence="2 10" id="KW-0963">Cytoplasm</keyword>
<dbReference type="Pfam" id="PF20714">
    <property type="entry name" value="HTH_64"/>
    <property type="match status" value="1"/>
</dbReference>
<dbReference type="GO" id="GO:0000156">
    <property type="term" value="F:phosphorelay response regulator activity"/>
    <property type="evidence" value="ECO:0007669"/>
    <property type="project" value="TreeGrafter"/>
</dbReference>
<dbReference type="AlphaFoldDB" id="A0A1M4W429"/>
<organism evidence="13 14">
    <name type="scientific">Clostridium fallax</name>
    <dbReference type="NCBI Taxonomy" id="1533"/>
    <lineage>
        <taxon>Bacteria</taxon>
        <taxon>Bacillati</taxon>
        <taxon>Bacillota</taxon>
        <taxon>Clostridia</taxon>
        <taxon>Eubacteriales</taxon>
        <taxon>Clostridiaceae</taxon>
        <taxon>Clostridium</taxon>
    </lineage>
</organism>
<dbReference type="GO" id="GO:0003700">
    <property type="term" value="F:DNA-binding transcription factor activity"/>
    <property type="evidence" value="ECO:0007669"/>
    <property type="project" value="InterPro"/>
</dbReference>
<evidence type="ECO:0000256" key="6">
    <source>
        <dbReference type="ARBA" id="ARBA00023125"/>
    </source>
</evidence>
<dbReference type="InterPro" id="IPR001789">
    <property type="entry name" value="Sig_transdc_resp-reg_receiver"/>
</dbReference>
<dbReference type="OrthoDB" id="9759232at2"/>
<name>A0A1M4W429_9CLOT</name>
<evidence type="ECO:0000256" key="3">
    <source>
        <dbReference type="ARBA" id="ARBA00022553"/>
    </source>
</evidence>
<dbReference type="STRING" id="1533.SAMN05443638_11050"/>
<evidence type="ECO:0000256" key="11">
    <source>
        <dbReference type="PROSITE-ProRule" id="PRU00169"/>
    </source>
</evidence>
<dbReference type="PANTHER" id="PTHR45526">
    <property type="entry name" value="TRANSCRIPTIONAL REGULATORY PROTEIN DPIA"/>
    <property type="match status" value="1"/>
</dbReference>
<keyword evidence="6 10" id="KW-0238">DNA-binding</keyword>
<dbReference type="SUPFAM" id="SSF52172">
    <property type="entry name" value="CheY-like"/>
    <property type="match status" value="1"/>
</dbReference>
<evidence type="ECO:0000256" key="2">
    <source>
        <dbReference type="ARBA" id="ARBA00022490"/>
    </source>
</evidence>
<evidence type="ECO:0000259" key="12">
    <source>
        <dbReference type="PROSITE" id="PS50110"/>
    </source>
</evidence>
<keyword evidence="5 10" id="KW-0805">Transcription regulation</keyword>
<evidence type="ECO:0000256" key="5">
    <source>
        <dbReference type="ARBA" id="ARBA00023015"/>
    </source>
</evidence>
<dbReference type="InterPro" id="IPR051271">
    <property type="entry name" value="2C-system_Tx_regulators"/>
</dbReference>
<reference evidence="13 14" key="1">
    <citation type="submission" date="2016-11" db="EMBL/GenBank/DDBJ databases">
        <authorList>
            <person name="Jaros S."/>
            <person name="Januszkiewicz K."/>
            <person name="Wedrychowicz H."/>
        </authorList>
    </citation>
    <scope>NUCLEOTIDE SEQUENCE [LARGE SCALE GENOMIC DNA]</scope>
    <source>
        <strain evidence="13 14">DSM 2631</strain>
    </source>
</reference>
<evidence type="ECO:0000256" key="7">
    <source>
        <dbReference type="ARBA" id="ARBA00023159"/>
    </source>
</evidence>
<keyword evidence="4 10" id="KW-0902">Two-component regulatory system</keyword>
<dbReference type="InterPro" id="IPR036388">
    <property type="entry name" value="WH-like_DNA-bd_sf"/>
</dbReference>
<keyword evidence="8 10" id="KW-0804">Transcription</keyword>